<sequence>MLYCVAVYSEAVMSPPFSPAHHFSALHFLDQVGLPSLYPTHLARLQGCSLPPGATT</sequence>
<evidence type="ECO:0000313" key="1">
    <source>
        <dbReference type="EMBL" id="CEK90609.1"/>
    </source>
</evidence>
<dbReference type="AlphaFoldDB" id="A0A0B7BB89"/>
<organism evidence="1">
    <name type="scientific">Arion vulgaris</name>
    <dbReference type="NCBI Taxonomy" id="1028688"/>
    <lineage>
        <taxon>Eukaryota</taxon>
        <taxon>Metazoa</taxon>
        <taxon>Spiralia</taxon>
        <taxon>Lophotrochozoa</taxon>
        <taxon>Mollusca</taxon>
        <taxon>Gastropoda</taxon>
        <taxon>Heterobranchia</taxon>
        <taxon>Euthyneura</taxon>
        <taxon>Panpulmonata</taxon>
        <taxon>Eupulmonata</taxon>
        <taxon>Stylommatophora</taxon>
        <taxon>Helicina</taxon>
        <taxon>Arionoidea</taxon>
        <taxon>Arionidae</taxon>
        <taxon>Arion</taxon>
    </lineage>
</organism>
<protein>
    <submittedName>
        <fullName evidence="1">Uncharacterized protein</fullName>
    </submittedName>
</protein>
<reference evidence="1" key="1">
    <citation type="submission" date="2014-12" db="EMBL/GenBank/DDBJ databases">
        <title>Insight into the proteome of Arion vulgaris.</title>
        <authorList>
            <person name="Aradska J."/>
            <person name="Bulat T."/>
            <person name="Smidak R."/>
            <person name="Sarate P."/>
            <person name="Gangsoo J."/>
            <person name="Sialana F."/>
            <person name="Bilban M."/>
            <person name="Lubec G."/>
        </authorList>
    </citation>
    <scope>NUCLEOTIDE SEQUENCE</scope>
    <source>
        <tissue evidence="1">Skin</tissue>
    </source>
</reference>
<dbReference type="EMBL" id="HACG01043744">
    <property type="protein sequence ID" value="CEK90609.1"/>
    <property type="molecule type" value="Transcribed_RNA"/>
</dbReference>
<name>A0A0B7BB89_9EUPU</name>
<gene>
    <name evidence="1" type="primary">ORF177695</name>
</gene>
<proteinExistence type="predicted"/>
<accession>A0A0B7BB89</accession>